<dbReference type="GO" id="GO:0005730">
    <property type="term" value="C:nucleolus"/>
    <property type="evidence" value="ECO:0007669"/>
    <property type="project" value="TreeGrafter"/>
</dbReference>
<dbReference type="SUPFAM" id="SSF142921">
    <property type="entry name" value="WGR domain-like"/>
    <property type="match status" value="1"/>
</dbReference>
<dbReference type="GO" id="GO:0070212">
    <property type="term" value="P:protein poly-ADP-ribosylation"/>
    <property type="evidence" value="ECO:0007669"/>
    <property type="project" value="TreeGrafter"/>
</dbReference>
<dbReference type="Gene3D" id="1.20.142.10">
    <property type="entry name" value="Poly(ADP-ribose) polymerase, regulatory domain"/>
    <property type="match status" value="1"/>
</dbReference>
<evidence type="ECO:0000256" key="14">
    <source>
        <dbReference type="ARBA" id="ARBA00033987"/>
    </source>
</evidence>
<dbReference type="Pfam" id="PF05406">
    <property type="entry name" value="WGR"/>
    <property type="match status" value="1"/>
</dbReference>
<gene>
    <name evidence="20" type="ORF">LTR36_009449</name>
</gene>
<keyword evidence="8" id="KW-0863">Zinc-finger</keyword>
<dbReference type="Pfam" id="PF00644">
    <property type="entry name" value="PARP"/>
    <property type="match status" value="1"/>
</dbReference>
<evidence type="ECO:0000256" key="1">
    <source>
        <dbReference type="ARBA" id="ARBA00004123"/>
    </source>
</evidence>
<evidence type="ECO:0000256" key="11">
    <source>
        <dbReference type="ARBA" id="ARBA00023125"/>
    </source>
</evidence>
<dbReference type="GO" id="GO:1990404">
    <property type="term" value="F:NAD+-protein mono-ADP-ribosyltransferase activity"/>
    <property type="evidence" value="ECO:0007669"/>
    <property type="project" value="TreeGrafter"/>
</dbReference>
<evidence type="ECO:0000256" key="6">
    <source>
        <dbReference type="ARBA" id="ARBA00022737"/>
    </source>
</evidence>
<dbReference type="CDD" id="cd07997">
    <property type="entry name" value="WGR_PARP"/>
    <property type="match status" value="1"/>
</dbReference>
<dbReference type="InterPro" id="IPR008893">
    <property type="entry name" value="WGR_domain"/>
</dbReference>
<dbReference type="GO" id="GO:0008270">
    <property type="term" value="F:zinc ion binding"/>
    <property type="evidence" value="ECO:0007669"/>
    <property type="project" value="UniProtKB-KW"/>
</dbReference>
<keyword evidence="11" id="KW-0238">DNA-binding</keyword>
<dbReference type="InterPro" id="IPR050800">
    <property type="entry name" value="ARTD/PARP"/>
</dbReference>
<sequence length="550" mass="61930">MPPKGKRKAAAQQGSVAKPKQKKTTGQSSVSKDLNVPVDEGFSAADNPEVYVDEHGTIFDVSLNQSQVAQNNNKFYRLQLLKGKKQHHVHTRWGRVGEFGQVKSMAFEEFDEALSEFDKKFKQKTGLAWDDRGEEPKKGKYMFLERSYDEDDEQDGEADAVKKEYADDSSLDQAESKLPIQTQRLMELIFNENHFNSVLENIGYNNEKLPLGKLGKSTIQKGFEHLQEISSLIRHPSLAQNKYGSTQQSALEDFTNQYYSAIPHVFGRKRPPIIDNNDLLTKEVAMLDTLTDMEVANAIMKTSSSRHTDADSVAQIDKRFGQLKLSECEPLNQKSGEYQALKKYLINTAGHTHNIRYRLQDIFRIKREGEEERFENSKYAKIKDKNRRLLWHGSRTTNYGGILSQGLRIAPPEAPVNGYAFGKGVYLADISTKSANYCVSSSSGNTGILLLCEVELGNPMYELLSGDSGAKEAAEKAGAIATYGIGRTTPQGWVDAGDAISEDLRGIKIPDPELEPSEQKQHPNAYLQYNEYICYDVAQIRLRYLVRFQL</sequence>
<evidence type="ECO:0000259" key="19">
    <source>
        <dbReference type="PROSITE" id="PS51977"/>
    </source>
</evidence>
<dbReference type="FunFam" id="1.20.142.10:FF:000002">
    <property type="entry name" value="Poly [ADP-ribose] polymerase"/>
    <property type="match status" value="1"/>
</dbReference>
<evidence type="ECO:0000256" key="16">
    <source>
        <dbReference type="SAM" id="MobiDB-lite"/>
    </source>
</evidence>
<dbReference type="SUPFAM" id="SSF47587">
    <property type="entry name" value="Domain of poly(ADP-ribose) polymerase"/>
    <property type="match status" value="1"/>
</dbReference>
<dbReference type="PROSITE" id="PS51060">
    <property type="entry name" value="PARP_ALPHA_HD"/>
    <property type="match status" value="1"/>
</dbReference>
<organism evidence="20 21">
    <name type="scientific">Oleoguttula mirabilis</name>
    <dbReference type="NCBI Taxonomy" id="1507867"/>
    <lineage>
        <taxon>Eukaryota</taxon>
        <taxon>Fungi</taxon>
        <taxon>Dikarya</taxon>
        <taxon>Ascomycota</taxon>
        <taxon>Pezizomycotina</taxon>
        <taxon>Dothideomycetes</taxon>
        <taxon>Dothideomycetidae</taxon>
        <taxon>Mycosphaerellales</taxon>
        <taxon>Teratosphaeriaceae</taxon>
        <taxon>Oleoguttula</taxon>
    </lineage>
</organism>
<feature type="domain" description="WGR" evidence="19">
    <location>
        <begin position="47"/>
        <end position="141"/>
    </location>
</feature>
<protein>
    <recommendedName>
        <fullName evidence="15">Poly [ADP-ribose] polymerase</fullName>
        <shortName evidence="15">PARP</shortName>
        <ecNumber evidence="15">2.4.2.-</ecNumber>
    </recommendedName>
</protein>
<dbReference type="GO" id="GO:0003677">
    <property type="term" value="F:DNA binding"/>
    <property type="evidence" value="ECO:0007669"/>
    <property type="project" value="UniProtKB-KW"/>
</dbReference>
<keyword evidence="6" id="KW-0677">Repeat</keyword>
<evidence type="ECO:0000259" key="17">
    <source>
        <dbReference type="PROSITE" id="PS51059"/>
    </source>
</evidence>
<dbReference type="GO" id="GO:0006302">
    <property type="term" value="P:double-strand break repair"/>
    <property type="evidence" value="ECO:0007669"/>
    <property type="project" value="TreeGrafter"/>
</dbReference>
<keyword evidence="10 15" id="KW-0520">NAD</keyword>
<evidence type="ECO:0000256" key="10">
    <source>
        <dbReference type="ARBA" id="ARBA00023027"/>
    </source>
</evidence>
<dbReference type="SUPFAM" id="SSF56399">
    <property type="entry name" value="ADP-ribosylation"/>
    <property type="match status" value="1"/>
</dbReference>
<comment type="subcellular location">
    <subcellularLocation>
        <location evidence="1">Nucleus</location>
    </subcellularLocation>
</comment>
<evidence type="ECO:0000256" key="2">
    <source>
        <dbReference type="ARBA" id="ARBA00022676"/>
    </source>
</evidence>
<evidence type="ECO:0000313" key="20">
    <source>
        <dbReference type="EMBL" id="KAK4548539.1"/>
    </source>
</evidence>
<evidence type="ECO:0000256" key="7">
    <source>
        <dbReference type="ARBA" id="ARBA00022765"/>
    </source>
</evidence>
<evidence type="ECO:0000256" key="9">
    <source>
        <dbReference type="ARBA" id="ARBA00022833"/>
    </source>
</evidence>
<dbReference type="EC" id="2.4.2.-" evidence="15"/>
<keyword evidence="9" id="KW-0862">Zinc</keyword>
<evidence type="ECO:0000256" key="13">
    <source>
        <dbReference type="ARBA" id="ARBA00024347"/>
    </source>
</evidence>
<keyword evidence="7" id="KW-0013">ADP-ribosylation</keyword>
<keyword evidence="12" id="KW-0539">Nucleus</keyword>
<dbReference type="InterPro" id="IPR036930">
    <property type="entry name" value="WGR_dom_sf"/>
</dbReference>
<comment type="caution">
    <text evidence="20">The sequence shown here is derived from an EMBL/GenBank/DDBJ whole genome shotgun (WGS) entry which is preliminary data.</text>
</comment>
<evidence type="ECO:0000256" key="8">
    <source>
        <dbReference type="ARBA" id="ARBA00022771"/>
    </source>
</evidence>
<keyword evidence="2 15" id="KW-0328">Glycosyltransferase</keyword>
<dbReference type="PANTHER" id="PTHR10459:SF60">
    <property type="entry name" value="POLY [ADP-RIBOSE] POLYMERASE 2"/>
    <property type="match status" value="1"/>
</dbReference>
<keyword evidence="4" id="KW-0548">Nucleotidyltransferase</keyword>
<name>A0AAV9JST0_9PEZI</name>
<proteinExistence type="inferred from homology"/>
<evidence type="ECO:0000259" key="18">
    <source>
        <dbReference type="PROSITE" id="PS51060"/>
    </source>
</evidence>
<dbReference type="InterPro" id="IPR036616">
    <property type="entry name" value="Poly(ADP-ribose)pol_reg_dom_sf"/>
</dbReference>
<dbReference type="Gene3D" id="2.20.140.10">
    <property type="entry name" value="WGR domain"/>
    <property type="match status" value="1"/>
</dbReference>
<dbReference type="Proteomes" id="UP001324427">
    <property type="component" value="Unassembled WGS sequence"/>
</dbReference>
<reference evidence="20 21" key="1">
    <citation type="submission" date="2021-11" db="EMBL/GenBank/DDBJ databases">
        <title>Black yeast isolated from Biological Soil Crust.</title>
        <authorList>
            <person name="Kurbessoian T."/>
        </authorList>
    </citation>
    <scope>NUCLEOTIDE SEQUENCE [LARGE SCALE GENOMIC DNA]</scope>
    <source>
        <strain evidence="20 21">CCFEE 5522</strain>
    </source>
</reference>
<dbReference type="GO" id="GO:0016779">
    <property type="term" value="F:nucleotidyltransferase activity"/>
    <property type="evidence" value="ECO:0007669"/>
    <property type="project" value="UniProtKB-KW"/>
</dbReference>
<evidence type="ECO:0000256" key="4">
    <source>
        <dbReference type="ARBA" id="ARBA00022695"/>
    </source>
</evidence>
<keyword evidence="3 15" id="KW-0808">Transferase</keyword>
<dbReference type="Gene3D" id="3.90.228.10">
    <property type="match status" value="1"/>
</dbReference>
<keyword evidence="21" id="KW-1185">Reference proteome</keyword>
<dbReference type="PANTHER" id="PTHR10459">
    <property type="entry name" value="DNA LIGASE"/>
    <property type="match status" value="1"/>
</dbReference>
<dbReference type="Pfam" id="PF02877">
    <property type="entry name" value="PARP_reg"/>
    <property type="match status" value="1"/>
</dbReference>
<dbReference type="EMBL" id="JAVFHQ010000007">
    <property type="protein sequence ID" value="KAK4548539.1"/>
    <property type="molecule type" value="Genomic_DNA"/>
</dbReference>
<dbReference type="SMART" id="SM00773">
    <property type="entry name" value="WGR"/>
    <property type="match status" value="1"/>
</dbReference>
<accession>A0AAV9JST0</accession>
<dbReference type="FunFam" id="2.20.140.10:FF:000001">
    <property type="entry name" value="Poly [ADP-ribose] polymerase"/>
    <property type="match status" value="1"/>
</dbReference>
<dbReference type="GO" id="GO:0003950">
    <property type="term" value="F:NAD+ poly-ADP-ribosyltransferase activity"/>
    <property type="evidence" value="ECO:0007669"/>
    <property type="project" value="UniProtKB-UniRule"/>
</dbReference>
<dbReference type="CDD" id="cd01437">
    <property type="entry name" value="parp_like"/>
    <property type="match status" value="1"/>
</dbReference>
<evidence type="ECO:0000256" key="3">
    <source>
        <dbReference type="ARBA" id="ARBA00022679"/>
    </source>
</evidence>
<dbReference type="InterPro" id="IPR012317">
    <property type="entry name" value="Poly(ADP-ribose)pol_cat_dom"/>
</dbReference>
<dbReference type="InterPro" id="IPR004102">
    <property type="entry name" value="Poly(ADP-ribose)pol_reg_dom"/>
</dbReference>
<dbReference type="PROSITE" id="PS51059">
    <property type="entry name" value="PARP_CATALYTIC"/>
    <property type="match status" value="1"/>
</dbReference>
<feature type="domain" description="PARP catalytic" evidence="17">
    <location>
        <begin position="314"/>
        <end position="550"/>
    </location>
</feature>
<keyword evidence="5" id="KW-0479">Metal-binding</keyword>
<evidence type="ECO:0000256" key="5">
    <source>
        <dbReference type="ARBA" id="ARBA00022723"/>
    </source>
</evidence>
<evidence type="ECO:0000256" key="15">
    <source>
        <dbReference type="RuleBase" id="RU362114"/>
    </source>
</evidence>
<comment type="similarity">
    <text evidence="13">Belongs to the ARTD/PARP family.</text>
</comment>
<feature type="domain" description="PARP alpha-helical" evidence="18">
    <location>
        <begin position="175"/>
        <end position="301"/>
    </location>
</feature>
<feature type="region of interest" description="Disordered" evidence="16">
    <location>
        <begin position="1"/>
        <end position="40"/>
    </location>
</feature>
<evidence type="ECO:0000256" key="12">
    <source>
        <dbReference type="ARBA" id="ARBA00023242"/>
    </source>
</evidence>
<comment type="catalytic activity">
    <reaction evidence="14">
        <text>NAD(+) + (ADP-D-ribosyl)n-acceptor = nicotinamide + (ADP-D-ribosyl)n+1-acceptor + H(+).</text>
        <dbReference type="EC" id="2.4.2.30"/>
    </reaction>
</comment>
<dbReference type="AlphaFoldDB" id="A0AAV9JST0"/>
<evidence type="ECO:0000313" key="21">
    <source>
        <dbReference type="Proteomes" id="UP001324427"/>
    </source>
</evidence>
<dbReference type="PROSITE" id="PS51977">
    <property type="entry name" value="WGR"/>
    <property type="match status" value="1"/>
</dbReference>